<dbReference type="PANTHER" id="PTHR33116:SF80">
    <property type="entry name" value="REVERSE TRANSCRIPTASE ZINC-BINDING DOMAIN-CONTAINING PROTEIN"/>
    <property type="match status" value="1"/>
</dbReference>
<dbReference type="GO" id="GO:0003676">
    <property type="term" value="F:nucleic acid binding"/>
    <property type="evidence" value="ECO:0007669"/>
    <property type="project" value="InterPro"/>
</dbReference>
<feature type="domain" description="Reverse transcriptase zinc-binding" evidence="1">
    <location>
        <begin position="170"/>
        <end position="255"/>
    </location>
</feature>
<keyword evidence="3" id="KW-1185">Reference proteome</keyword>
<comment type="caution">
    <text evidence="2">The sequence shown here is derived from an EMBL/GenBank/DDBJ whole genome shotgun (WGS) entry which is preliminary data.</text>
</comment>
<dbReference type="Gene3D" id="3.30.420.10">
    <property type="entry name" value="Ribonuclease H-like superfamily/Ribonuclease H"/>
    <property type="match status" value="1"/>
</dbReference>
<dbReference type="EMBL" id="JABWDY010025774">
    <property type="protein sequence ID" value="KAF5189216.1"/>
    <property type="molecule type" value="Genomic_DNA"/>
</dbReference>
<evidence type="ECO:0000313" key="3">
    <source>
        <dbReference type="Proteomes" id="UP000554482"/>
    </source>
</evidence>
<dbReference type="InterPro" id="IPR036397">
    <property type="entry name" value="RNaseH_sf"/>
</dbReference>
<reference evidence="2 3" key="1">
    <citation type="submission" date="2020-06" db="EMBL/GenBank/DDBJ databases">
        <title>Transcriptomic and genomic resources for Thalictrum thalictroides and T. hernandezii: Facilitating candidate gene discovery in an emerging model plant lineage.</title>
        <authorList>
            <person name="Arias T."/>
            <person name="Riano-Pachon D.M."/>
            <person name="Di Stilio V.S."/>
        </authorList>
    </citation>
    <scope>NUCLEOTIDE SEQUENCE [LARGE SCALE GENOMIC DNA]</scope>
    <source>
        <strain evidence="3">cv. WT478/WT964</strain>
        <tissue evidence="2">Leaves</tissue>
    </source>
</reference>
<proteinExistence type="predicted"/>
<organism evidence="2 3">
    <name type="scientific">Thalictrum thalictroides</name>
    <name type="common">Rue-anemone</name>
    <name type="synonym">Anemone thalictroides</name>
    <dbReference type="NCBI Taxonomy" id="46969"/>
    <lineage>
        <taxon>Eukaryota</taxon>
        <taxon>Viridiplantae</taxon>
        <taxon>Streptophyta</taxon>
        <taxon>Embryophyta</taxon>
        <taxon>Tracheophyta</taxon>
        <taxon>Spermatophyta</taxon>
        <taxon>Magnoliopsida</taxon>
        <taxon>Ranunculales</taxon>
        <taxon>Ranunculaceae</taxon>
        <taxon>Thalictroideae</taxon>
        <taxon>Thalictrum</taxon>
    </lineage>
</organism>
<dbReference type="Pfam" id="PF13966">
    <property type="entry name" value="zf-RVT"/>
    <property type="match status" value="1"/>
</dbReference>
<dbReference type="AlphaFoldDB" id="A0A7J6VVT7"/>
<dbReference type="PANTHER" id="PTHR33116">
    <property type="entry name" value="REVERSE TRANSCRIPTASE ZINC-BINDING DOMAIN-CONTAINING PROTEIN-RELATED-RELATED"/>
    <property type="match status" value="1"/>
</dbReference>
<gene>
    <name evidence="2" type="ORF">FRX31_021197</name>
</gene>
<dbReference type="InterPro" id="IPR026960">
    <property type="entry name" value="RVT-Znf"/>
</dbReference>
<evidence type="ECO:0000259" key="1">
    <source>
        <dbReference type="Pfam" id="PF13966"/>
    </source>
</evidence>
<accession>A0A7J6VVT7</accession>
<sequence length="442" mass="50972">MRKWVAWDKVTNPIEYGGLGIRPLKLILKSFRMKATWNILTSSSLWSTFMRNKYTQGKEASTISLTSTASKTWRDCWRCLQEVIDLSTWDYGPGNFSVSHENWRKTGCLAPLFVPIDCDQITLHEVALVNFNLPMFTAELQRCLREEYYQNKSRSTTDTRIWMHSTDGKFTIKSYVKLVQGNQRRQSLFRNIWNSWIPTKVSFFIWKLLKGAVPVDAAITKCHIPIVSKCLCCSHSSEETSLHLFIQSDLAKPVWAHFNDLAGILIPRFYNIGLIIKTWMTVGKKGSMEYLCHSFIPLAILWEIWKVRCSKKYEDTHSQQTNPSEYIIIKVRYWLRRLCQTYTPKRRSKDGFLRMSNLLGIDIKNPPLKPPILIYWLKPPVGYIALNTDGASQEGEAAGGGVMRDQEGAHLSNYFSYYGKGTNNLAEKRAILDAKNLICCDY</sequence>
<protein>
    <recommendedName>
        <fullName evidence="1">Reverse transcriptase zinc-binding domain-containing protein</fullName>
    </recommendedName>
</protein>
<dbReference type="Proteomes" id="UP000554482">
    <property type="component" value="Unassembled WGS sequence"/>
</dbReference>
<evidence type="ECO:0000313" key="2">
    <source>
        <dbReference type="EMBL" id="KAF5189216.1"/>
    </source>
</evidence>
<dbReference type="OrthoDB" id="1937528at2759"/>
<name>A0A7J6VVT7_THATH</name>